<evidence type="ECO:0000256" key="1">
    <source>
        <dbReference type="ARBA" id="ARBA00004202"/>
    </source>
</evidence>
<dbReference type="InterPro" id="IPR030946">
    <property type="entry name" value="EcfA2"/>
</dbReference>
<dbReference type="SMART" id="SM00382">
    <property type="entry name" value="AAA"/>
    <property type="match status" value="1"/>
</dbReference>
<dbReference type="InterPro" id="IPR015856">
    <property type="entry name" value="ABC_transpr_CbiO/EcfA_su"/>
</dbReference>
<keyword evidence="11" id="KW-1185">Reference proteome</keyword>
<dbReference type="RefSeq" id="WP_408976563.1">
    <property type="nucleotide sequence ID" value="NZ_JBJUVG010000001.1"/>
</dbReference>
<sequence length="290" mass="31560">MPLEFKELSHRYGENASDRWALKDINLTIEEGTFTGLVGHTGSGKSTLVQLVGSLLAPSMGQVLIDGVSSQEKGDQARAVKRRVGLVFQYPEHQLFEETVAKDIAFGPKNQGLSEAEVRDRVREAMALVDLDYDYFADKAPFDLSGGQKRRVALAGVLAMRPKYLVLDEPTAGLDPLGRDRVLENVARLHREAGMGILLVSHSMDDVADYADRIIVMNGGQVAFDGPPKEVFRHVEALREIGLGVPQVTALLHRLEAAGLPVATDAITIEGARQAILEALAKRKGEQDGI</sequence>
<comment type="function">
    <text evidence="8">ATP-binding (A) component of a common energy-coupling factor (ECF) ABC-transporter complex.</text>
</comment>
<dbReference type="Pfam" id="PF00005">
    <property type="entry name" value="ABC_tran"/>
    <property type="match status" value="1"/>
</dbReference>
<dbReference type="EC" id="7.-.-.-" evidence="8"/>
<comment type="caution">
    <text evidence="10">The sequence shown here is derived from an EMBL/GenBank/DDBJ whole genome shotgun (WGS) entry which is preliminary data.</text>
</comment>
<keyword evidence="2 8" id="KW-0813">Transport</keyword>
<keyword evidence="4 8" id="KW-0547">Nucleotide-binding</keyword>
<feature type="domain" description="ABC transporter" evidence="9">
    <location>
        <begin position="3"/>
        <end position="244"/>
    </location>
</feature>
<dbReference type="Proteomes" id="UP001631949">
    <property type="component" value="Unassembled WGS sequence"/>
</dbReference>
<comment type="subcellular location">
    <subcellularLocation>
        <location evidence="1 8">Cell membrane</location>
        <topology evidence="1 8">Peripheral membrane protein</topology>
    </subcellularLocation>
</comment>
<evidence type="ECO:0000313" key="10">
    <source>
        <dbReference type="EMBL" id="MFM9412944.1"/>
    </source>
</evidence>
<evidence type="ECO:0000256" key="6">
    <source>
        <dbReference type="ARBA" id="ARBA00022967"/>
    </source>
</evidence>
<dbReference type="InterPro" id="IPR017871">
    <property type="entry name" value="ABC_transporter-like_CS"/>
</dbReference>
<comment type="similarity">
    <text evidence="8">Belongs to the ABC transporter superfamily. Energy-coupling factor EcfA family.</text>
</comment>
<keyword evidence="7 8" id="KW-0472">Membrane</keyword>
<dbReference type="PANTHER" id="PTHR43553">
    <property type="entry name" value="HEAVY METAL TRANSPORTER"/>
    <property type="match status" value="1"/>
</dbReference>
<dbReference type="Gene3D" id="3.40.50.300">
    <property type="entry name" value="P-loop containing nucleotide triphosphate hydrolases"/>
    <property type="match status" value="1"/>
</dbReference>
<evidence type="ECO:0000256" key="8">
    <source>
        <dbReference type="RuleBase" id="RU365104"/>
    </source>
</evidence>
<dbReference type="InterPro" id="IPR050095">
    <property type="entry name" value="ECF_ABC_transporter_ATP-bd"/>
</dbReference>
<evidence type="ECO:0000256" key="5">
    <source>
        <dbReference type="ARBA" id="ARBA00022840"/>
    </source>
</evidence>
<evidence type="ECO:0000313" key="11">
    <source>
        <dbReference type="Proteomes" id="UP001631949"/>
    </source>
</evidence>
<evidence type="ECO:0000256" key="3">
    <source>
        <dbReference type="ARBA" id="ARBA00022475"/>
    </source>
</evidence>
<dbReference type="PROSITE" id="PS50893">
    <property type="entry name" value="ABC_TRANSPORTER_2"/>
    <property type="match status" value="1"/>
</dbReference>
<keyword evidence="5 8" id="KW-0067">ATP-binding</keyword>
<keyword evidence="6" id="KW-1278">Translocase</keyword>
<evidence type="ECO:0000259" key="9">
    <source>
        <dbReference type="PROSITE" id="PS50893"/>
    </source>
</evidence>
<gene>
    <name evidence="10" type="ORF">ACKQTC_00945</name>
</gene>
<evidence type="ECO:0000256" key="4">
    <source>
        <dbReference type="ARBA" id="ARBA00022741"/>
    </source>
</evidence>
<dbReference type="NCBIfam" id="TIGR04521">
    <property type="entry name" value="ECF_ATPase_2"/>
    <property type="match status" value="1"/>
</dbReference>
<proteinExistence type="inferred from homology"/>
<reference evidence="10 11" key="1">
    <citation type="journal article" date="2016" name="Int. J. Syst. Evol. Microbiol.">
        <title>Peptococcus simiae sp. nov., isolated from rhesus macaque faeces and emended description of the genus Peptococcus.</title>
        <authorList>
            <person name="Shkoporov A.N."/>
            <person name="Efimov B.A."/>
            <person name="Kondova I."/>
            <person name="Ouwerling B."/>
            <person name="Chaplin A.V."/>
            <person name="Shcherbakova V.A."/>
            <person name="Langermans J.A.M."/>
        </authorList>
    </citation>
    <scope>NUCLEOTIDE SEQUENCE [LARGE SCALE GENOMIC DNA]</scope>
    <source>
        <strain evidence="10 11">M108</strain>
    </source>
</reference>
<dbReference type="PANTHER" id="PTHR43553:SF27">
    <property type="entry name" value="ENERGY-COUPLING FACTOR TRANSPORTER ATP-BINDING PROTEIN ECFA2"/>
    <property type="match status" value="1"/>
</dbReference>
<dbReference type="InterPro" id="IPR003593">
    <property type="entry name" value="AAA+_ATPase"/>
</dbReference>
<dbReference type="InterPro" id="IPR027417">
    <property type="entry name" value="P-loop_NTPase"/>
</dbReference>
<dbReference type="CDD" id="cd03225">
    <property type="entry name" value="ABC_cobalt_CbiO_domain1"/>
    <property type="match status" value="1"/>
</dbReference>
<evidence type="ECO:0000256" key="2">
    <source>
        <dbReference type="ARBA" id="ARBA00022448"/>
    </source>
</evidence>
<name>A0ABW9GWB4_9FIRM</name>
<evidence type="ECO:0000256" key="7">
    <source>
        <dbReference type="ARBA" id="ARBA00023136"/>
    </source>
</evidence>
<organism evidence="10 11">
    <name type="scientific">Peptococcus simiae</name>
    <dbReference type="NCBI Taxonomy" id="1643805"/>
    <lineage>
        <taxon>Bacteria</taxon>
        <taxon>Bacillati</taxon>
        <taxon>Bacillota</taxon>
        <taxon>Clostridia</taxon>
        <taxon>Eubacteriales</taxon>
        <taxon>Peptococcaceae</taxon>
        <taxon>Peptococcus</taxon>
    </lineage>
</organism>
<dbReference type="EMBL" id="JBJUVG010000001">
    <property type="protein sequence ID" value="MFM9412944.1"/>
    <property type="molecule type" value="Genomic_DNA"/>
</dbReference>
<comment type="subunit">
    <text evidence="8">Forms a stable energy-coupling factor (ECF) transporter complex composed of 2 membrane-embedded substrate-binding proteins (S component), 2 ATP-binding proteins (A component) and 2 transmembrane proteins (T component).</text>
</comment>
<protein>
    <recommendedName>
        <fullName evidence="8">Energy-coupling factor transporter ATP-binding protein EcfA2</fullName>
        <ecNumber evidence="8">7.-.-.-</ecNumber>
    </recommendedName>
</protein>
<dbReference type="PROSITE" id="PS00211">
    <property type="entry name" value="ABC_TRANSPORTER_1"/>
    <property type="match status" value="1"/>
</dbReference>
<dbReference type="SUPFAM" id="SSF52540">
    <property type="entry name" value="P-loop containing nucleoside triphosphate hydrolases"/>
    <property type="match status" value="1"/>
</dbReference>
<keyword evidence="3 8" id="KW-1003">Cell membrane</keyword>
<dbReference type="InterPro" id="IPR003439">
    <property type="entry name" value="ABC_transporter-like_ATP-bd"/>
</dbReference>
<accession>A0ABW9GWB4</accession>